<proteinExistence type="predicted"/>
<evidence type="ECO:0000256" key="1">
    <source>
        <dbReference type="SAM" id="SignalP"/>
    </source>
</evidence>
<keyword evidence="7" id="KW-1185">Reference proteome</keyword>
<dbReference type="InterPro" id="IPR046544">
    <property type="entry name" value="GH146_SB_dom"/>
</dbReference>
<dbReference type="Pfam" id="PF20620">
    <property type="entry name" value="DUF6805"/>
    <property type="match status" value="1"/>
</dbReference>
<evidence type="ECO:0000259" key="3">
    <source>
        <dbReference type="Pfam" id="PF16375"/>
    </source>
</evidence>
<sequence>MRKINMNLFKTMSKSAFVLFLLITTSLCAQNESLKSFPLTAVRLLDSPFKEAEQTDIHYLLSIDPDRLLAPYLREAGLKPKKESYGNWENTGLDGHIGGHYLTALSLMYASTGNQEILDRLNYMIDELNACQKNTGNGYVGGIPGGLNMWNEIAEGNIKAGLFSLNNKWVPIYNIHKTFAGLRDAWLIARNEIAKKMFIDLVDWFVGITSNLSDAQIQQILISEHGGINEVFADAYDITGNEKYLTLAKRLSDESILNPLLKQENKLVGKHANTQIPKVIGYERIAELSGDEEWEKASNFFWNTVVDEWTVSIGGNSVREHFHDPENFNSMLDSKEGPETCNTYNMLKLTKMLQAHHPSEKYMHFYERALYNHILSSQHPGDKGGFVYFTPMRPRHYRVYSQAQQGFWCCVGSGMENHAKYGEFIYAHKDEDLYVNLFIPSTLSWVEEGIKITQGNDFPYSEETSLKIKLNKRSKKFGIHIRKPDWVIENGFKVKVNDEKIEVEDLNNGYVLVKRRWRSGDVVNISLPMKTVVENMPDGSSWVSFVHGPIVLGAKTDTTDLKGLFADDSRMGHIANGALYPIDEAPMLVADDNNSFVKNLVPVKGKPLHYNIKKLIKNESYKNIELQPFYTIHDARYMLYWPTTTQELYKAKKEKLRTEEANKLSLELQTVDQIALGEQQPESDHGFKGEKTKAGEINNLHWRSSTAWFSYQLKNPESKARILRITYANLKDENVGFDLSLNGQKIEASKIDINKENKDLYVVDYIVPEIVNNKKTIGLKFIAREKKSTPKVFYVRLLK</sequence>
<dbReference type="InterPro" id="IPR032275">
    <property type="entry name" value="DUF4986"/>
</dbReference>
<dbReference type="PANTHER" id="PTHR31151">
    <property type="entry name" value="PROLINE-TRNA LIGASE (DUF1680)"/>
    <property type="match status" value="1"/>
</dbReference>
<feature type="domain" description="Glycoside hydrolase GH146 substrate-binding" evidence="4">
    <location>
        <begin position="666"/>
        <end position="798"/>
    </location>
</feature>
<feature type="chain" id="PRO_5045841850" evidence="1">
    <location>
        <begin position="30"/>
        <end position="799"/>
    </location>
</feature>
<evidence type="ECO:0000259" key="5">
    <source>
        <dbReference type="Pfam" id="PF20736"/>
    </source>
</evidence>
<evidence type="ECO:0000313" key="6">
    <source>
        <dbReference type="EMBL" id="MDO3694445.1"/>
    </source>
</evidence>
<gene>
    <name evidence="6" type="ORF">QVZ41_06245</name>
</gene>
<feature type="signal peptide" evidence="1">
    <location>
        <begin position="1"/>
        <end position="29"/>
    </location>
</feature>
<dbReference type="EMBL" id="JAUMIT010000002">
    <property type="protein sequence ID" value="MDO3694445.1"/>
    <property type="molecule type" value="Genomic_DNA"/>
</dbReference>
<evidence type="ECO:0000313" key="7">
    <source>
        <dbReference type="Proteomes" id="UP001168642"/>
    </source>
</evidence>
<keyword evidence="1" id="KW-0732">Signal</keyword>
<reference evidence="6" key="1">
    <citation type="submission" date="2023-07" db="EMBL/GenBank/DDBJ databases">
        <title>Wenyingzhuangia sp. chi5 genome sequencing and assembly.</title>
        <authorList>
            <person name="Park S."/>
        </authorList>
    </citation>
    <scope>NUCLEOTIDE SEQUENCE</scope>
    <source>
        <strain evidence="6">Chi5</strain>
    </source>
</reference>
<dbReference type="RefSeq" id="WP_302883693.1">
    <property type="nucleotide sequence ID" value="NZ_JAUMIT010000002.1"/>
</dbReference>
<dbReference type="PANTHER" id="PTHR31151:SF0">
    <property type="entry name" value="PROLINE-TRNA LIGASE (DUF1680)"/>
    <property type="match status" value="1"/>
</dbReference>
<evidence type="ECO:0000259" key="4">
    <source>
        <dbReference type="Pfam" id="PF20620"/>
    </source>
</evidence>
<keyword evidence="6" id="KW-0378">Hydrolase</keyword>
<name>A0ABT8VR41_9FLAO</name>
<dbReference type="Pfam" id="PF20736">
    <property type="entry name" value="Glyco_hydro127M"/>
    <property type="match status" value="1"/>
</dbReference>
<dbReference type="SUPFAM" id="SSF48208">
    <property type="entry name" value="Six-hairpin glycosidases"/>
    <property type="match status" value="1"/>
</dbReference>
<accession>A0ABT8VR41</accession>
<comment type="caution">
    <text evidence="6">The sequence shown here is derived from an EMBL/GenBank/DDBJ whole genome shotgun (WGS) entry which is preliminary data.</text>
</comment>
<evidence type="ECO:0000259" key="2">
    <source>
        <dbReference type="Pfam" id="PF07944"/>
    </source>
</evidence>
<dbReference type="InterPro" id="IPR008928">
    <property type="entry name" value="6-hairpin_glycosidase_sf"/>
</dbReference>
<dbReference type="Pfam" id="PF07944">
    <property type="entry name" value="Beta-AFase-like_GH127_cat"/>
    <property type="match status" value="1"/>
</dbReference>
<dbReference type="Pfam" id="PF16375">
    <property type="entry name" value="DUF4986"/>
    <property type="match status" value="1"/>
</dbReference>
<protein>
    <submittedName>
        <fullName evidence="6">Glycoside hydrolase family 127 protein</fullName>
    </submittedName>
</protein>
<dbReference type="InterPro" id="IPR049046">
    <property type="entry name" value="Beta-AFase-like_GH127_middle"/>
</dbReference>
<dbReference type="GO" id="GO:0016787">
    <property type="term" value="F:hydrolase activity"/>
    <property type="evidence" value="ECO:0007669"/>
    <property type="project" value="UniProtKB-KW"/>
</dbReference>
<organism evidence="6 7">
    <name type="scientific">Wenyingzhuangia gilva</name>
    <dbReference type="NCBI Taxonomy" id="3057677"/>
    <lineage>
        <taxon>Bacteria</taxon>
        <taxon>Pseudomonadati</taxon>
        <taxon>Bacteroidota</taxon>
        <taxon>Flavobacteriia</taxon>
        <taxon>Flavobacteriales</taxon>
        <taxon>Flavobacteriaceae</taxon>
        <taxon>Wenyingzhuangia</taxon>
    </lineage>
</organism>
<dbReference type="InterPro" id="IPR012878">
    <property type="entry name" value="Beta-AFase-like_GH127_cat"/>
</dbReference>
<feature type="domain" description="DUF4986" evidence="3">
    <location>
        <begin position="558"/>
        <end position="641"/>
    </location>
</feature>
<feature type="domain" description="Non-reducing end beta-L-arabinofuranosidase-like GH127 middle" evidence="5">
    <location>
        <begin position="433"/>
        <end position="529"/>
    </location>
</feature>
<feature type="domain" description="Non-reducing end beta-L-arabinofuranosidase-like GH127 catalytic" evidence="2">
    <location>
        <begin position="41"/>
        <end position="423"/>
    </location>
</feature>
<dbReference type="Proteomes" id="UP001168642">
    <property type="component" value="Unassembled WGS sequence"/>
</dbReference>